<sequence>MHGVILSHLKQWVGERFGAETWDLLLTRAGLEGRLYAPIKLYPDEDLDALVKTASDMTGLSSDEILVDFGAWVIPPLINMYRAIIPSHWGTVDFLLNVEDHIHEKVVKMKNPDARPPKVRVAEIEDDLLQLDYTSHRNMCALAIGCAQGVAGYYGDRLDVEEQRTLPSGSQRVILRVQRGVGQAAAGAA</sequence>
<dbReference type="Proteomes" id="UP000006764">
    <property type="component" value="Chromosome"/>
</dbReference>
<dbReference type="OrthoDB" id="7266652at2"/>
<dbReference type="Pfam" id="PF07700">
    <property type="entry name" value="HNOB"/>
    <property type="match status" value="1"/>
</dbReference>
<dbReference type="SUPFAM" id="SSF111126">
    <property type="entry name" value="Ligand-binding domain in the NO signalling and Golgi transport"/>
    <property type="match status" value="1"/>
</dbReference>
<dbReference type="InterPro" id="IPR011644">
    <property type="entry name" value="Heme_NO-bd"/>
</dbReference>
<dbReference type="PANTHER" id="PTHR45655:SF13">
    <property type="entry name" value="SOLUBLE GUANYLATE CYCLASE GCY-32-RELATED"/>
    <property type="match status" value="1"/>
</dbReference>
<dbReference type="PANTHER" id="PTHR45655">
    <property type="entry name" value="GUANYLATE CYCLASE SOLUBLE SUBUNIT BETA-2"/>
    <property type="match status" value="1"/>
</dbReference>
<feature type="domain" description="Heme NO-binding" evidence="1">
    <location>
        <begin position="2"/>
        <end position="161"/>
    </location>
</feature>
<accession>A0A0B4XJE0</accession>
<evidence type="ECO:0000313" key="2">
    <source>
        <dbReference type="EMBL" id="AJD47161.1"/>
    </source>
</evidence>
<dbReference type="InterPro" id="IPR038158">
    <property type="entry name" value="H-NOX_domain_sf"/>
</dbReference>
<proteinExistence type="predicted"/>
<dbReference type="AlphaFoldDB" id="A0A0B4XJE0"/>
<dbReference type="GO" id="GO:0020037">
    <property type="term" value="F:heme binding"/>
    <property type="evidence" value="ECO:0007669"/>
    <property type="project" value="InterPro"/>
</dbReference>
<dbReference type="KEGG" id="apac:S7S_03695"/>
<protein>
    <submittedName>
        <fullName evidence="2">Heme NO binding protein</fullName>
    </submittedName>
</protein>
<name>A0A0B4XJE0_9GAMM</name>
<organism evidence="2 3">
    <name type="scientific">Isoalcanivorax pacificus W11-5</name>
    <dbReference type="NCBI Taxonomy" id="391936"/>
    <lineage>
        <taxon>Bacteria</taxon>
        <taxon>Pseudomonadati</taxon>
        <taxon>Pseudomonadota</taxon>
        <taxon>Gammaproteobacteria</taxon>
        <taxon>Oceanospirillales</taxon>
        <taxon>Alcanivoracaceae</taxon>
        <taxon>Isoalcanivorax</taxon>
    </lineage>
</organism>
<gene>
    <name evidence="2" type="ORF">S7S_03695</name>
</gene>
<dbReference type="RefSeq" id="WP_008738179.1">
    <property type="nucleotide sequence ID" value="NZ_CP004387.1"/>
</dbReference>
<reference evidence="2 3" key="1">
    <citation type="journal article" date="2012" name="J. Bacteriol.">
        <title>Genome sequence of an alkane-degrading bacterium, Alcanivorax pacificus type strain W11-5, isolated from deep sea sediment.</title>
        <authorList>
            <person name="Lai Q."/>
            <person name="Shao Z."/>
        </authorList>
    </citation>
    <scope>NUCLEOTIDE SEQUENCE [LARGE SCALE GENOMIC DNA]</scope>
    <source>
        <strain evidence="2 3">W11-5</strain>
    </source>
</reference>
<dbReference type="STRING" id="391936.S7S_03695"/>
<dbReference type="Gene3D" id="3.90.1520.10">
    <property type="entry name" value="H-NOX domain"/>
    <property type="match status" value="1"/>
</dbReference>
<dbReference type="InterPro" id="IPR024096">
    <property type="entry name" value="NO_sig/Golgi_transp_ligand-bd"/>
</dbReference>
<dbReference type="HOGENOM" id="CLU_079260_1_0_6"/>
<evidence type="ECO:0000259" key="1">
    <source>
        <dbReference type="Pfam" id="PF07700"/>
    </source>
</evidence>
<evidence type="ECO:0000313" key="3">
    <source>
        <dbReference type="Proteomes" id="UP000006764"/>
    </source>
</evidence>
<keyword evidence="3" id="KW-1185">Reference proteome</keyword>
<dbReference type="EMBL" id="CP004387">
    <property type="protein sequence ID" value="AJD47161.1"/>
    <property type="molecule type" value="Genomic_DNA"/>
</dbReference>